<dbReference type="Proteomes" id="UP001305779">
    <property type="component" value="Unassembled WGS sequence"/>
</dbReference>
<dbReference type="Pfam" id="PF04082">
    <property type="entry name" value="Fungal_trans"/>
    <property type="match status" value="1"/>
</dbReference>
<organism evidence="3 4">
    <name type="scientific">Zasmidium cellare</name>
    <name type="common">Wine cellar mold</name>
    <name type="synonym">Racodium cellare</name>
    <dbReference type="NCBI Taxonomy" id="395010"/>
    <lineage>
        <taxon>Eukaryota</taxon>
        <taxon>Fungi</taxon>
        <taxon>Dikarya</taxon>
        <taxon>Ascomycota</taxon>
        <taxon>Pezizomycotina</taxon>
        <taxon>Dothideomycetes</taxon>
        <taxon>Dothideomycetidae</taxon>
        <taxon>Mycosphaerellales</taxon>
        <taxon>Mycosphaerellaceae</taxon>
        <taxon>Zasmidium</taxon>
    </lineage>
</organism>
<dbReference type="CDD" id="cd12148">
    <property type="entry name" value="fungal_TF_MHR"/>
    <property type="match status" value="1"/>
</dbReference>
<keyword evidence="1" id="KW-0539">Nucleus</keyword>
<gene>
    <name evidence="3" type="ORF">PRZ48_013596</name>
</gene>
<evidence type="ECO:0000256" key="1">
    <source>
        <dbReference type="ARBA" id="ARBA00023242"/>
    </source>
</evidence>
<protein>
    <recommendedName>
        <fullName evidence="2">Xylanolytic transcriptional activator regulatory domain-containing protein</fullName>
    </recommendedName>
</protein>
<evidence type="ECO:0000313" key="4">
    <source>
        <dbReference type="Proteomes" id="UP001305779"/>
    </source>
</evidence>
<dbReference type="EMBL" id="JAXOVC010000012">
    <property type="protein sequence ID" value="KAK4495267.1"/>
    <property type="molecule type" value="Genomic_DNA"/>
</dbReference>
<proteinExistence type="predicted"/>
<sequence length="491" mass="55301">MDMVELFFEIVYPIFPLFHQPTFLHQISRAKYTSDRSLFTVTMATCALVSARVRDGAVFNPRWDLASLQHPLPEVYYQEAVRELHQQSSKTDINILRSHVILALAAIQDGNVRDMQMNIGRYHTIVATEGLHDEDNWSQGLGLVEIEERRRLFWSVYTFDIFTSIVWGGVIRSREYQSNVSYPTEVDDDMFDDSGFVDTESPSNTIDNSRESAQQGSRNISWIAGRNFVIDLYRVLEHIMMRLASRKGRAQRRTLADEVLQASDSLSQESVLNSVMEMYARLPQCLKVTNPVTSRARLDRFGFQAADIIATIQLLRMVLLSAVGAGIAEKCQVANEVVSAFIAIPATYHHAISVPLLFHLSIIVQIMATTMEQPLTEGDYNKIRDIMMSMVRLLSTLECLHASKDASQRLKDQVARIDNYMAFQHHDVPNQTGTTFSTGNGSPSTGKPFSEAMPATLDQTALNDTLAQLPLQLPSDLLGDLSQIFDFSHMP</sequence>
<reference evidence="3 4" key="1">
    <citation type="journal article" date="2023" name="G3 (Bethesda)">
        <title>A chromosome-level genome assembly of Zasmidium syzygii isolated from banana leaves.</title>
        <authorList>
            <person name="van Westerhoven A.C."/>
            <person name="Mehrabi R."/>
            <person name="Talebi R."/>
            <person name="Steentjes M.B.F."/>
            <person name="Corcolon B."/>
            <person name="Chong P.A."/>
            <person name="Kema G.H.J."/>
            <person name="Seidl M.F."/>
        </authorList>
    </citation>
    <scope>NUCLEOTIDE SEQUENCE [LARGE SCALE GENOMIC DNA]</scope>
    <source>
        <strain evidence="3 4">P124</strain>
    </source>
</reference>
<dbReference type="PANTHER" id="PTHR46910:SF18">
    <property type="entry name" value="ZN(II)2CYS6 TRANSCRIPTION FACTOR (EUROFUNG)"/>
    <property type="match status" value="1"/>
</dbReference>
<dbReference type="InterPro" id="IPR050987">
    <property type="entry name" value="AtrR-like"/>
</dbReference>
<keyword evidence="4" id="KW-1185">Reference proteome</keyword>
<evidence type="ECO:0000259" key="2">
    <source>
        <dbReference type="Pfam" id="PF04082"/>
    </source>
</evidence>
<accession>A0ABR0E1I2</accession>
<dbReference type="PANTHER" id="PTHR46910">
    <property type="entry name" value="TRANSCRIPTION FACTOR PDR1"/>
    <property type="match status" value="1"/>
</dbReference>
<dbReference type="InterPro" id="IPR007219">
    <property type="entry name" value="XnlR_reg_dom"/>
</dbReference>
<name>A0ABR0E1I2_ZASCE</name>
<comment type="caution">
    <text evidence="3">The sequence shown here is derived from an EMBL/GenBank/DDBJ whole genome shotgun (WGS) entry which is preliminary data.</text>
</comment>
<evidence type="ECO:0000313" key="3">
    <source>
        <dbReference type="EMBL" id="KAK4495267.1"/>
    </source>
</evidence>
<feature type="domain" description="Xylanolytic transcriptional activator regulatory" evidence="2">
    <location>
        <begin position="5"/>
        <end position="261"/>
    </location>
</feature>